<sequence>MKLFSSFCLLIATSNLVSALPASEIPSIKDIVQKEIVEVLSLNEANHALRTLDQRMSPTCKRIGKVIMTIGTSTAISGIINESAKLAQEICEEQGSPRCAKYVGWVQRALNIAFIAIGSAHGAIGVSSTNEQSSFEPGTARRDLAQQSNFTDVLNSALRDSGYSYDILEYIDVPGVSLDKRDSEPSLKHRSIARNMTQDDGSVSDVAFSYYDNGDINLWLAGDFRTVSTGDEGQPAHEKRFDGAGFKISLTTRQQSRLTGAHQQQMSHAIANDWASDAVRYNMADYIGLVKTGHTANFYFRIIPETRGFGLNYESVNVCGQLAGFL</sequence>
<dbReference type="Proteomes" id="UP000662466">
    <property type="component" value="Unassembled WGS sequence"/>
</dbReference>
<dbReference type="EMBL" id="JACBAF010001953">
    <property type="protein sequence ID" value="KAF7171075.1"/>
    <property type="molecule type" value="Genomic_DNA"/>
</dbReference>
<protein>
    <submittedName>
        <fullName evidence="2">Uncharacterized protein</fullName>
    </submittedName>
</protein>
<gene>
    <name evidence="2" type="ORF">CNMCM6106_005555</name>
</gene>
<name>A0A8H6QCB0_9EURO</name>
<feature type="signal peptide" evidence="1">
    <location>
        <begin position="1"/>
        <end position="19"/>
    </location>
</feature>
<accession>A0A8H6QCB0</accession>
<comment type="caution">
    <text evidence="2">The sequence shown here is derived from an EMBL/GenBank/DDBJ whole genome shotgun (WGS) entry which is preliminary data.</text>
</comment>
<dbReference type="AlphaFoldDB" id="A0A8H6QCB0"/>
<evidence type="ECO:0000313" key="3">
    <source>
        <dbReference type="Proteomes" id="UP000662466"/>
    </source>
</evidence>
<keyword evidence="1" id="KW-0732">Signal</keyword>
<evidence type="ECO:0000313" key="2">
    <source>
        <dbReference type="EMBL" id="KAF7171075.1"/>
    </source>
</evidence>
<evidence type="ECO:0000256" key="1">
    <source>
        <dbReference type="SAM" id="SignalP"/>
    </source>
</evidence>
<reference evidence="2" key="1">
    <citation type="submission" date="2020-06" db="EMBL/GenBank/DDBJ databases">
        <title>Draft genome sequences of strains closely related to Aspergillus parafelis and Aspergillus hiratsukae.</title>
        <authorList>
            <person name="Dos Santos R.A.C."/>
            <person name="Rivero-Menendez O."/>
            <person name="Steenwyk J.L."/>
            <person name="Mead M.E."/>
            <person name="Goldman G.H."/>
            <person name="Alastruey-Izquierdo A."/>
            <person name="Rokas A."/>
        </authorList>
    </citation>
    <scope>NUCLEOTIDE SEQUENCE</scope>
    <source>
        <strain evidence="2">CNM-CM6106</strain>
    </source>
</reference>
<feature type="chain" id="PRO_5034334541" evidence="1">
    <location>
        <begin position="20"/>
        <end position="326"/>
    </location>
</feature>
<proteinExistence type="predicted"/>
<organism evidence="2 3">
    <name type="scientific">Aspergillus hiratsukae</name>
    <dbReference type="NCBI Taxonomy" id="1194566"/>
    <lineage>
        <taxon>Eukaryota</taxon>
        <taxon>Fungi</taxon>
        <taxon>Dikarya</taxon>
        <taxon>Ascomycota</taxon>
        <taxon>Pezizomycotina</taxon>
        <taxon>Eurotiomycetes</taxon>
        <taxon>Eurotiomycetidae</taxon>
        <taxon>Eurotiales</taxon>
        <taxon>Aspergillaceae</taxon>
        <taxon>Aspergillus</taxon>
        <taxon>Aspergillus subgen. Fumigati</taxon>
    </lineage>
</organism>